<dbReference type="eggNOG" id="KOG1501">
    <property type="taxonomic scope" value="Eukaryota"/>
</dbReference>
<evidence type="ECO:0000256" key="1">
    <source>
        <dbReference type="ARBA" id="ARBA00022603"/>
    </source>
</evidence>
<sequence length="743" mass="83831">MFMASSICRTLVSNIVLHPITRLNPSSFGRIKCQPVRSMSSELSQRIFQLRFNPLTGNSEWVVIEESEEENSPKALLSSTSYLDMLNDSPRNRAFCKAIEKTVIKPCHVLDIGSGTGLLSMMAARAMDSSDAKHYTGSKGILSACESYLPMVKLMRKVLRINNMEKKIRIFHKRSDELKVGHDLASRANILVSEILDSELLGEGLIPTLQQAHDELLMENPQTVPSRATIYGQLVESTFLWKLHDLYNNEAKALDNVHLVPAELERILRVKPQQYAMHCDAIAEEIRLLSDPFKVFEFDFSKRPESHGQTELHIKATSDGRVHAIVSWWVLQLDYEGTIFYSTAPRWINLPFNCEDLQTQSHNWCDHWKQCVWFIPGIGILVSKDEQVDFQAVHNDISISYNLKHGDSKLEQGYPDFHTRGCQLILSPERIAIYGDREWRYDMLRAVMNALQKKVSPLCVVADDSVFLTILLANLSPSSNIISVFPGLQEKGAQYLQAVADANGFSINRVNVLGKRPTCLTTDDTDQKKVDLLIGEPFYYGNEGKLPWENLRFWKERTMLDKVLSKDVLIMPCKGILKGCAMSLPDLWRSRRALEIIEGFDHSVVNTTLGACGDLPVSQGPSLPYFIWQCGEIKELSEAFTIMEFDFSKPISLSFGKTKVGFTEAGICHGFVLWIDWILDVDHSIVLSTGPKHRYWKQGVKLLSKPVAVGNHGSSGIGDCSFTEIEASFNPSDGELIIRHDFL</sequence>
<dbReference type="GeneID" id="104602340"/>
<dbReference type="GO" id="GO:0042054">
    <property type="term" value="F:histone methyltransferase activity"/>
    <property type="evidence" value="ECO:0000318"/>
    <property type="project" value="GO_Central"/>
</dbReference>
<name>A0A1U8AF95_NELNU</name>
<evidence type="ECO:0000256" key="4">
    <source>
        <dbReference type="ARBA" id="ARBA00022737"/>
    </source>
</evidence>
<dbReference type="InterPro" id="IPR055135">
    <property type="entry name" value="PRMT_dom"/>
</dbReference>
<dbReference type="GO" id="GO:0006355">
    <property type="term" value="P:regulation of DNA-templated transcription"/>
    <property type="evidence" value="ECO:0000318"/>
    <property type="project" value="GO_Central"/>
</dbReference>
<dbReference type="Gene3D" id="2.70.160.11">
    <property type="entry name" value="Hnrnp arginine n-methyltransferase1"/>
    <property type="match status" value="2"/>
</dbReference>
<dbReference type="GO" id="GO:0006338">
    <property type="term" value="P:chromatin remodeling"/>
    <property type="evidence" value="ECO:0000318"/>
    <property type="project" value="GO_Central"/>
</dbReference>
<gene>
    <name evidence="7" type="primary">LOC104602340</name>
</gene>
<organism evidence="6 7">
    <name type="scientific">Nelumbo nucifera</name>
    <name type="common">Sacred lotus</name>
    <dbReference type="NCBI Taxonomy" id="4432"/>
    <lineage>
        <taxon>Eukaryota</taxon>
        <taxon>Viridiplantae</taxon>
        <taxon>Streptophyta</taxon>
        <taxon>Embryophyta</taxon>
        <taxon>Tracheophyta</taxon>
        <taxon>Spermatophyta</taxon>
        <taxon>Magnoliopsida</taxon>
        <taxon>Proteales</taxon>
        <taxon>Nelumbonaceae</taxon>
        <taxon>Nelumbo</taxon>
    </lineage>
</organism>
<dbReference type="InterPro" id="IPR029063">
    <property type="entry name" value="SAM-dependent_MTases_sf"/>
</dbReference>
<evidence type="ECO:0000256" key="2">
    <source>
        <dbReference type="ARBA" id="ARBA00022679"/>
    </source>
</evidence>
<protein>
    <submittedName>
        <fullName evidence="7">Protein arginine N-methyltransferase 7 isoform X1</fullName>
    </submittedName>
</protein>
<feature type="domain" description="Protein arginine N-methyltransferase" evidence="5">
    <location>
        <begin position="227"/>
        <end position="404"/>
    </location>
</feature>
<keyword evidence="4" id="KW-0677">Repeat</keyword>
<dbReference type="FunCoup" id="A0A1U8AF95">
    <property type="interactions" value="3625"/>
</dbReference>
<evidence type="ECO:0000259" key="5">
    <source>
        <dbReference type="Pfam" id="PF22528"/>
    </source>
</evidence>
<keyword evidence="1" id="KW-0489">Methyltransferase</keyword>
<dbReference type="PROSITE" id="PS51678">
    <property type="entry name" value="SAM_MT_PRMT"/>
    <property type="match status" value="2"/>
</dbReference>
<dbReference type="PANTHER" id="PTHR11006">
    <property type="entry name" value="PROTEIN ARGININE N-METHYLTRANSFERASE"/>
    <property type="match status" value="1"/>
</dbReference>
<dbReference type="PANTHER" id="PTHR11006:SF4">
    <property type="entry name" value="PROTEIN ARGININE N-METHYLTRANSFERASE 7"/>
    <property type="match status" value="1"/>
</dbReference>
<evidence type="ECO:0000313" key="7">
    <source>
        <dbReference type="RefSeq" id="XP_010264283.1"/>
    </source>
</evidence>
<keyword evidence="3" id="KW-0949">S-adenosyl-L-methionine</keyword>
<reference evidence="7" key="1">
    <citation type="submission" date="2025-08" db="UniProtKB">
        <authorList>
            <consortium name="RefSeq"/>
        </authorList>
    </citation>
    <scope>IDENTIFICATION</scope>
</reference>
<dbReference type="Proteomes" id="UP000189703">
    <property type="component" value="Unplaced"/>
</dbReference>
<evidence type="ECO:0000313" key="6">
    <source>
        <dbReference type="Proteomes" id="UP000189703"/>
    </source>
</evidence>
<dbReference type="FunFam" id="3.40.50.150:FF:000167">
    <property type="entry name" value="Protein arginine N-methyltransferase"/>
    <property type="match status" value="1"/>
</dbReference>
<evidence type="ECO:0000256" key="3">
    <source>
        <dbReference type="ARBA" id="ARBA00022691"/>
    </source>
</evidence>
<dbReference type="OMA" id="CHHDEYS"/>
<feature type="domain" description="Protein arginine N-methyltransferase" evidence="5">
    <location>
        <begin position="636"/>
        <end position="711"/>
    </location>
</feature>
<dbReference type="GO" id="GO:0016274">
    <property type="term" value="F:protein-arginine N-methyltransferase activity"/>
    <property type="evidence" value="ECO:0000318"/>
    <property type="project" value="GO_Central"/>
</dbReference>
<dbReference type="OrthoDB" id="412876at2759"/>
<dbReference type="Pfam" id="PF22528">
    <property type="entry name" value="PRMT_C"/>
    <property type="match status" value="2"/>
</dbReference>
<keyword evidence="6" id="KW-1185">Reference proteome</keyword>
<keyword evidence="2" id="KW-0808">Transferase</keyword>
<dbReference type="FunFam" id="3.40.50.150:FF:000070">
    <property type="entry name" value="Protein arginine N-methyltransferase 7"/>
    <property type="match status" value="1"/>
</dbReference>
<proteinExistence type="predicted"/>
<dbReference type="InterPro" id="IPR025799">
    <property type="entry name" value="Arg_MeTrfase"/>
</dbReference>
<dbReference type="RefSeq" id="XP_010264283.1">
    <property type="nucleotide sequence ID" value="XM_010265981.2"/>
</dbReference>
<accession>A0A1U8AF95</accession>
<dbReference type="STRING" id="4432.A0A1U8AF95"/>
<dbReference type="FunFam" id="2.70.160.11:FF:000017">
    <property type="entry name" value="Protein arginine N-methyltransferase 1.6"/>
    <property type="match status" value="1"/>
</dbReference>
<dbReference type="KEGG" id="nnu:104602340"/>
<dbReference type="Gene3D" id="3.40.50.150">
    <property type="entry name" value="Vaccinia Virus protein VP39"/>
    <property type="match status" value="2"/>
</dbReference>
<dbReference type="AlphaFoldDB" id="A0A1U8AF95"/>
<dbReference type="SUPFAM" id="SSF53335">
    <property type="entry name" value="S-adenosyl-L-methionine-dependent methyltransferases"/>
    <property type="match status" value="2"/>
</dbReference>
<dbReference type="GO" id="GO:0032259">
    <property type="term" value="P:methylation"/>
    <property type="evidence" value="ECO:0007669"/>
    <property type="project" value="UniProtKB-KW"/>
</dbReference>